<evidence type="ECO:0008006" key="4">
    <source>
        <dbReference type="Google" id="ProtNLM"/>
    </source>
</evidence>
<dbReference type="Gene3D" id="2.40.30.200">
    <property type="match status" value="1"/>
</dbReference>
<dbReference type="EMBL" id="CP016808">
    <property type="protein sequence ID" value="ANY70407.1"/>
    <property type="molecule type" value="Genomic_DNA"/>
</dbReference>
<dbReference type="InterPro" id="IPR054738">
    <property type="entry name" value="Siphovirus-type_tail_C"/>
</dbReference>
<reference evidence="3" key="1">
    <citation type="submission" date="2016-08" db="EMBL/GenBank/DDBJ databases">
        <title>Complete Genome Seqeunce of Paenibacillus sp. BIHB 4019 from tea rhizoplane.</title>
        <authorList>
            <person name="Thakur R."/>
            <person name="Swarnkar M.K."/>
            <person name="Gulati A."/>
        </authorList>
    </citation>
    <scope>NUCLEOTIDE SEQUENCE [LARGE SCALE GENOMIC DNA]</scope>
    <source>
        <strain evidence="3">BIHB4019</strain>
    </source>
</reference>
<feature type="domain" description="Siphovirus-type tail component RIFT-related" evidence="1">
    <location>
        <begin position="25"/>
        <end position="126"/>
    </location>
</feature>
<evidence type="ECO:0000259" key="1">
    <source>
        <dbReference type="Pfam" id="PF05709"/>
    </source>
</evidence>
<evidence type="ECO:0000313" key="3">
    <source>
        <dbReference type="EMBL" id="ANY70407.1"/>
    </source>
</evidence>
<organism evidence="3">
    <name type="scientific">Paenibacillus sp. BIHB 4019</name>
    <dbReference type="NCBI Taxonomy" id="1870819"/>
    <lineage>
        <taxon>Bacteria</taxon>
        <taxon>Bacillati</taxon>
        <taxon>Bacillota</taxon>
        <taxon>Bacilli</taxon>
        <taxon>Bacillales</taxon>
        <taxon>Paenibacillaceae</taxon>
        <taxon>Paenibacillus</taxon>
    </lineage>
</organism>
<gene>
    <name evidence="3" type="ORF">BBD42_30855</name>
</gene>
<accession>A0A1B2DRS5</accession>
<dbReference type="Gene3D" id="2.60.120.860">
    <property type="match status" value="1"/>
</dbReference>
<dbReference type="Pfam" id="PF05709">
    <property type="entry name" value="Sipho_tail"/>
    <property type="match status" value="1"/>
</dbReference>
<dbReference type="AlphaFoldDB" id="A0A1B2DRS5"/>
<proteinExistence type="predicted"/>
<dbReference type="Pfam" id="PF22768">
    <property type="entry name" value="SPP1_Dit"/>
    <property type="match status" value="1"/>
</dbReference>
<protein>
    <recommendedName>
        <fullName evidence="4">Phage tail protein</fullName>
    </recommendedName>
</protein>
<dbReference type="InterPro" id="IPR008841">
    <property type="entry name" value="Siphovirus-type_tail_N"/>
</dbReference>
<name>A0A1B2DRS5_9BACL</name>
<evidence type="ECO:0000259" key="2">
    <source>
        <dbReference type="Pfam" id="PF22768"/>
    </source>
</evidence>
<sequence>MIEVFIEGNGISETFSSLGLGLKRRDIPVLPDTRDYNVTLSDVDGEIDFGSEYGPRIINHECILMADDPTTDYQAKVIRLAQVFNAKRGDLYITYSDLPDRRYKMRYAGTMSIEKIIFDGNLSIPMKMHDPFPEALRDTAVNEYGQELEYGQGYEYSPYSLYISSSGQTFEVENRGSVDVRPIIRISGSLQQLALSNGEQTFTFGGVMHAADVLEVNAEKYTIKLNALNAYSQTNGVFLLLKPGVNTFTLNAVSPNVTITFLFRHKYLY</sequence>
<dbReference type="RefSeq" id="WP_172455685.1">
    <property type="nucleotide sequence ID" value="NZ_CP016808.1"/>
</dbReference>
<feature type="domain" description="Siphovirus-type tail component C-terminal" evidence="2">
    <location>
        <begin position="176"/>
        <end position="262"/>
    </location>
</feature>